<accession>A0A1E3S9L5</accession>
<sequence length="130" mass="13843">MSVSELSISDLVAKPFQWGSALRHRRFFHPVGVLARGSIERVAPEGQGLPIGTSEVIVRVSKAVGTPGALPDAVGVALRLPPRHSGEKPWDVLLVTAGSNPLARIAALRPVGSWSGLSMKMSSRRLCDWG</sequence>
<dbReference type="RefSeq" id="WP_069421425.1">
    <property type="nucleotide sequence ID" value="NZ_CBCRZH010000067.1"/>
</dbReference>
<organism evidence="1 2">
    <name type="scientific">Mycobacterium intermedium</name>
    <dbReference type="NCBI Taxonomy" id="28445"/>
    <lineage>
        <taxon>Bacteria</taxon>
        <taxon>Bacillati</taxon>
        <taxon>Actinomycetota</taxon>
        <taxon>Actinomycetes</taxon>
        <taxon>Mycobacteriales</taxon>
        <taxon>Mycobacteriaceae</taxon>
        <taxon>Mycobacterium</taxon>
        <taxon>Mycobacterium simiae complex</taxon>
    </lineage>
</organism>
<dbReference type="STRING" id="28445.BHQ20_22770"/>
<proteinExistence type="predicted"/>
<dbReference type="AlphaFoldDB" id="A0A1E3S9L5"/>
<dbReference type="Proteomes" id="UP000192739">
    <property type="component" value="Unassembled WGS sequence"/>
</dbReference>
<evidence type="ECO:0008006" key="3">
    <source>
        <dbReference type="Google" id="ProtNLM"/>
    </source>
</evidence>
<evidence type="ECO:0000313" key="2">
    <source>
        <dbReference type="Proteomes" id="UP000192739"/>
    </source>
</evidence>
<dbReference type="EMBL" id="MVHT01000040">
    <property type="protein sequence ID" value="ORB03355.1"/>
    <property type="molecule type" value="Genomic_DNA"/>
</dbReference>
<protein>
    <recommendedName>
        <fullName evidence="3">Phosphodiesterase</fullName>
    </recommendedName>
</protein>
<gene>
    <name evidence="1" type="ORF">BST27_15470</name>
</gene>
<keyword evidence="2" id="KW-1185">Reference proteome</keyword>
<comment type="caution">
    <text evidence="1">The sequence shown here is derived from an EMBL/GenBank/DDBJ whole genome shotgun (WGS) entry which is preliminary data.</text>
</comment>
<evidence type="ECO:0000313" key="1">
    <source>
        <dbReference type="EMBL" id="ORB03355.1"/>
    </source>
</evidence>
<name>A0A1E3S9L5_MYCIE</name>
<reference evidence="1 2" key="1">
    <citation type="submission" date="2017-02" db="EMBL/GenBank/DDBJ databases">
        <title>The new phylogeny of genus Mycobacterium.</title>
        <authorList>
            <person name="Tortoli E."/>
            <person name="Trovato A."/>
            <person name="Cirillo D.M."/>
        </authorList>
    </citation>
    <scope>NUCLEOTIDE SEQUENCE [LARGE SCALE GENOMIC DNA]</scope>
    <source>
        <strain evidence="1 2">DSM 44049</strain>
    </source>
</reference>